<sequence length="143" mass="15842">MDLRELNGKIVKKVLMVVGVNSHLGRKSQIIIFLLGKTLINLKYLKLKNSLVSPVDHINILSGIVRKTKGWIIRLNVNKVSTEGTELEDGTVADRVDLLDKVIPRRAIEDKLSKLVKTSISVDGKLVHALVDSGTELLLSKKI</sequence>
<dbReference type="Proteomes" id="UP000886998">
    <property type="component" value="Unassembled WGS sequence"/>
</dbReference>
<comment type="caution">
    <text evidence="1">The sequence shown here is derived from an EMBL/GenBank/DDBJ whole genome shotgun (WGS) entry which is preliminary data.</text>
</comment>
<dbReference type="EMBL" id="BMAV01006639">
    <property type="protein sequence ID" value="GFY48731.1"/>
    <property type="molecule type" value="Genomic_DNA"/>
</dbReference>
<keyword evidence="2" id="KW-1185">Reference proteome</keyword>
<dbReference type="AlphaFoldDB" id="A0A8X6XBB3"/>
<organism evidence="1 2">
    <name type="scientific">Trichonephila inaurata madagascariensis</name>
    <dbReference type="NCBI Taxonomy" id="2747483"/>
    <lineage>
        <taxon>Eukaryota</taxon>
        <taxon>Metazoa</taxon>
        <taxon>Ecdysozoa</taxon>
        <taxon>Arthropoda</taxon>
        <taxon>Chelicerata</taxon>
        <taxon>Arachnida</taxon>
        <taxon>Araneae</taxon>
        <taxon>Araneomorphae</taxon>
        <taxon>Entelegynae</taxon>
        <taxon>Araneoidea</taxon>
        <taxon>Nephilidae</taxon>
        <taxon>Trichonephila</taxon>
        <taxon>Trichonephila inaurata</taxon>
    </lineage>
</organism>
<gene>
    <name evidence="1" type="ORF">TNIN_1541</name>
</gene>
<accession>A0A8X6XBB3</accession>
<reference evidence="1" key="1">
    <citation type="submission" date="2020-08" db="EMBL/GenBank/DDBJ databases">
        <title>Multicomponent nature underlies the extraordinary mechanical properties of spider dragline silk.</title>
        <authorList>
            <person name="Kono N."/>
            <person name="Nakamura H."/>
            <person name="Mori M."/>
            <person name="Yoshida Y."/>
            <person name="Ohtoshi R."/>
            <person name="Malay A.D."/>
            <person name="Moran D.A.P."/>
            <person name="Tomita M."/>
            <person name="Numata K."/>
            <person name="Arakawa K."/>
        </authorList>
    </citation>
    <scope>NUCLEOTIDE SEQUENCE</scope>
</reference>
<evidence type="ECO:0000313" key="1">
    <source>
        <dbReference type="EMBL" id="GFY48731.1"/>
    </source>
</evidence>
<protein>
    <submittedName>
        <fullName evidence="1">Uncharacterized protein</fullName>
    </submittedName>
</protein>
<dbReference type="OrthoDB" id="6434401at2759"/>
<name>A0A8X6XBB3_9ARAC</name>
<evidence type="ECO:0000313" key="2">
    <source>
        <dbReference type="Proteomes" id="UP000886998"/>
    </source>
</evidence>
<proteinExistence type="predicted"/>